<dbReference type="OrthoDB" id="1908822at2759"/>
<dbReference type="Proteomes" id="UP000636800">
    <property type="component" value="Unassembled WGS sequence"/>
</dbReference>
<reference evidence="4 5" key="1">
    <citation type="journal article" date="2020" name="Nat. Food">
        <title>A phased Vanilla planifolia genome enables genetic improvement of flavour and production.</title>
        <authorList>
            <person name="Hasing T."/>
            <person name="Tang H."/>
            <person name="Brym M."/>
            <person name="Khazi F."/>
            <person name="Huang T."/>
            <person name="Chambers A.H."/>
        </authorList>
    </citation>
    <scope>NUCLEOTIDE SEQUENCE [LARGE SCALE GENOMIC DNA]</scope>
    <source>
        <tissue evidence="2">Leaf</tissue>
    </source>
</reference>
<evidence type="ECO:0000256" key="1">
    <source>
        <dbReference type="SAM" id="MobiDB-lite"/>
    </source>
</evidence>
<evidence type="ECO:0000313" key="5">
    <source>
        <dbReference type="Proteomes" id="UP000639772"/>
    </source>
</evidence>
<keyword evidence="4" id="KW-1185">Reference proteome</keyword>
<dbReference type="Proteomes" id="UP000639772">
    <property type="component" value="Unassembled WGS sequence"/>
</dbReference>
<dbReference type="EMBL" id="JADCNL010000008">
    <property type="protein sequence ID" value="KAG0470399.1"/>
    <property type="molecule type" value="Genomic_DNA"/>
</dbReference>
<feature type="compositionally biased region" description="Pro residues" evidence="1">
    <location>
        <begin position="1"/>
        <end position="16"/>
    </location>
</feature>
<accession>A0A835QIT5</accession>
<sequence>MDQPKVTPPSPAPPSPSIDANKKPSKNRRQPPSPEEVLSFYESKCLDPRAASLMAIGDLQSLVLRSSASPRQDRLAASDELSRKLANLNSRLIVLDMKLNTKPAFPESFAIGIASGAVLNGLPYAFRALSHAWRSVASITASRPPSS</sequence>
<proteinExistence type="predicted"/>
<evidence type="ECO:0000313" key="4">
    <source>
        <dbReference type="Proteomes" id="UP000636800"/>
    </source>
</evidence>
<dbReference type="EMBL" id="JADCNM010000008">
    <property type="protein sequence ID" value="KAG0471965.1"/>
    <property type="molecule type" value="Genomic_DNA"/>
</dbReference>
<evidence type="ECO:0000313" key="3">
    <source>
        <dbReference type="EMBL" id="KAG0471965.1"/>
    </source>
</evidence>
<organism evidence="2 4">
    <name type="scientific">Vanilla planifolia</name>
    <name type="common">Vanilla</name>
    <dbReference type="NCBI Taxonomy" id="51239"/>
    <lineage>
        <taxon>Eukaryota</taxon>
        <taxon>Viridiplantae</taxon>
        <taxon>Streptophyta</taxon>
        <taxon>Embryophyta</taxon>
        <taxon>Tracheophyta</taxon>
        <taxon>Spermatophyta</taxon>
        <taxon>Magnoliopsida</taxon>
        <taxon>Liliopsida</taxon>
        <taxon>Asparagales</taxon>
        <taxon>Orchidaceae</taxon>
        <taxon>Vanilloideae</taxon>
        <taxon>Vanilleae</taxon>
        <taxon>Vanilla</taxon>
    </lineage>
</organism>
<comment type="caution">
    <text evidence="2">The sequence shown here is derived from an EMBL/GenBank/DDBJ whole genome shotgun (WGS) entry which is preliminary data.</text>
</comment>
<evidence type="ECO:0000313" key="2">
    <source>
        <dbReference type="EMBL" id="KAG0470399.1"/>
    </source>
</evidence>
<protein>
    <submittedName>
        <fullName evidence="2">Uncharacterized protein</fullName>
    </submittedName>
</protein>
<gene>
    <name evidence="3" type="ORF">HPP92_016511</name>
    <name evidence="2" type="ORF">HPP92_017099</name>
</gene>
<dbReference type="AlphaFoldDB" id="A0A835QIT5"/>
<name>A0A835QIT5_VANPL</name>
<feature type="region of interest" description="Disordered" evidence="1">
    <location>
        <begin position="1"/>
        <end position="37"/>
    </location>
</feature>